<accession>A0A1H1BGI5</accession>
<evidence type="ECO:0000313" key="5">
    <source>
        <dbReference type="Proteomes" id="UP000199481"/>
    </source>
</evidence>
<dbReference type="Proteomes" id="UP000199481">
    <property type="component" value="Unassembled WGS sequence"/>
</dbReference>
<feature type="domain" description="Competence protein CoiA C-terminal" evidence="3">
    <location>
        <begin position="245"/>
        <end position="377"/>
    </location>
</feature>
<evidence type="ECO:0000313" key="4">
    <source>
        <dbReference type="EMBL" id="SDQ51017.1"/>
    </source>
</evidence>
<proteinExistence type="predicted"/>
<dbReference type="InterPro" id="IPR021176">
    <property type="entry name" value="Competence-induced_CoiA"/>
</dbReference>
<dbReference type="EMBL" id="FNJW01000008">
    <property type="protein sequence ID" value="SDQ51017.1"/>
    <property type="molecule type" value="Genomic_DNA"/>
</dbReference>
<dbReference type="Pfam" id="PF25164">
    <property type="entry name" value="CoiA_N"/>
    <property type="match status" value="1"/>
</dbReference>
<dbReference type="RefSeq" id="WP_089978431.1">
    <property type="nucleotide sequence ID" value="NZ_FNJW01000008.1"/>
</dbReference>
<dbReference type="InterPro" id="IPR010330">
    <property type="entry name" value="CoiA_nuc"/>
</dbReference>
<dbReference type="Pfam" id="PF25166">
    <property type="entry name" value="CoiA_C"/>
    <property type="match status" value="1"/>
</dbReference>
<dbReference type="OrthoDB" id="3784230at2"/>
<reference evidence="5" key="1">
    <citation type="submission" date="2016-10" db="EMBL/GenBank/DDBJ databases">
        <authorList>
            <person name="Varghese N."/>
            <person name="Submissions S."/>
        </authorList>
    </citation>
    <scope>NUCLEOTIDE SEQUENCE [LARGE SCALE GENOMIC DNA]</scope>
    <source>
        <strain evidence="5">MPL-11</strain>
    </source>
</reference>
<protein>
    <submittedName>
        <fullName evidence="4">Competence protein CoiA</fullName>
    </submittedName>
</protein>
<dbReference type="InterPro" id="IPR057253">
    <property type="entry name" value="CoiA-like_N"/>
</dbReference>
<sequence length="390" mass="46044">MLVAVSKENQYINALDVQKNEKQKKDYYCPSCKEPVFLKQGAIKQPHFTHFQKSDCTVFSEGETQEHILGKKILYQWLTQQEIPCQLEAYLPNLKQRPDLLVWLDEQTPTAIEFQCSALSAERMIERTLGYTKNGYRVYWILGQNFHLKNKLTSFQRLFIQEHKKIGCYFLELHVESNDIAIHYDISQEGNSSYVISQCRYLKIDKNTSLNAVIHQFSQYSKNTKLESKKKLIQSHYLLNRGRNYQVPIIVDFQKYIYKKGDSLVSLPLEVYLPVKNQLFIKTLSYFWKYQFLEWIMKRNSGEIITKKEIDQQTTLMIKNNDLKFHVMPLVSDVSKRKCIVHFITSLNKRGLLTLISQSEWIVQKEPQRYNNEKEKIAEFLMLDGSFVES</sequence>
<feature type="domain" description="Competence protein CoiA-like N-terminal" evidence="2">
    <location>
        <begin position="20"/>
        <end position="59"/>
    </location>
</feature>
<dbReference type="InterPro" id="IPR057252">
    <property type="entry name" value="CoiA_C"/>
</dbReference>
<gene>
    <name evidence="4" type="ORF">SAMN04487752_2577</name>
</gene>
<organism evidence="4 5">
    <name type="scientific">Carnobacterium viridans</name>
    <dbReference type="NCBI Taxonomy" id="174587"/>
    <lineage>
        <taxon>Bacteria</taxon>
        <taxon>Bacillati</taxon>
        <taxon>Bacillota</taxon>
        <taxon>Bacilli</taxon>
        <taxon>Lactobacillales</taxon>
        <taxon>Carnobacteriaceae</taxon>
        <taxon>Carnobacterium</taxon>
    </lineage>
</organism>
<name>A0A1H1BGI5_9LACT</name>
<dbReference type="PIRSF" id="PIRSF007487">
    <property type="entry name" value="Competence-induced_CoiA_bac"/>
    <property type="match status" value="1"/>
</dbReference>
<evidence type="ECO:0000259" key="2">
    <source>
        <dbReference type="Pfam" id="PF25164"/>
    </source>
</evidence>
<evidence type="ECO:0000259" key="3">
    <source>
        <dbReference type="Pfam" id="PF25166"/>
    </source>
</evidence>
<feature type="domain" description="Competence protein CoiA nuclease-like" evidence="1">
    <location>
        <begin position="63"/>
        <end position="207"/>
    </location>
</feature>
<evidence type="ECO:0000259" key="1">
    <source>
        <dbReference type="Pfam" id="PF06054"/>
    </source>
</evidence>
<dbReference type="Pfam" id="PF06054">
    <property type="entry name" value="CoiA_nuc"/>
    <property type="match status" value="1"/>
</dbReference>
<dbReference type="AlphaFoldDB" id="A0A1H1BGI5"/>
<keyword evidence="5" id="KW-1185">Reference proteome</keyword>